<keyword evidence="3" id="KW-0378">Hydrolase</keyword>
<keyword evidence="4" id="KW-0904">Protein phosphatase</keyword>
<dbReference type="PANTHER" id="PTHR39181:SF1">
    <property type="entry name" value="TYROSINE-PROTEIN PHOSPHATASE YWQE"/>
    <property type="match status" value="1"/>
</dbReference>
<dbReference type="RefSeq" id="WP_186847689.1">
    <property type="nucleotide sequence ID" value="NZ_JACOOX010000004.1"/>
</dbReference>
<comment type="catalytic activity">
    <reaction evidence="5">
        <text>O-phospho-L-tyrosyl-[protein] + H2O = L-tyrosyl-[protein] + phosphate</text>
        <dbReference type="Rhea" id="RHEA:10684"/>
        <dbReference type="Rhea" id="RHEA-COMP:10136"/>
        <dbReference type="Rhea" id="RHEA-COMP:20101"/>
        <dbReference type="ChEBI" id="CHEBI:15377"/>
        <dbReference type="ChEBI" id="CHEBI:43474"/>
        <dbReference type="ChEBI" id="CHEBI:46858"/>
        <dbReference type="ChEBI" id="CHEBI:61978"/>
        <dbReference type="EC" id="3.1.3.48"/>
    </reaction>
</comment>
<reference evidence="6 7" key="1">
    <citation type="submission" date="2020-08" db="EMBL/GenBank/DDBJ databases">
        <title>Genome public.</title>
        <authorList>
            <person name="Liu C."/>
            <person name="Sun Q."/>
        </authorList>
    </citation>
    <scope>NUCLEOTIDE SEQUENCE [LARGE SCALE GENOMIC DNA]</scope>
    <source>
        <strain evidence="6 7">NSJ-10</strain>
    </source>
</reference>
<evidence type="ECO:0000256" key="5">
    <source>
        <dbReference type="ARBA" id="ARBA00051722"/>
    </source>
</evidence>
<evidence type="ECO:0000256" key="2">
    <source>
        <dbReference type="ARBA" id="ARBA00013064"/>
    </source>
</evidence>
<comment type="similarity">
    <text evidence="1">Belongs to the metallo-dependent hydrolases superfamily. CpsB/CapC family.</text>
</comment>
<proteinExistence type="inferred from homology"/>
<dbReference type="Gene3D" id="3.20.20.140">
    <property type="entry name" value="Metal-dependent hydrolases"/>
    <property type="match status" value="1"/>
</dbReference>
<dbReference type="InterPro" id="IPR016667">
    <property type="entry name" value="Caps_polysacc_synth_CpsB/CapC"/>
</dbReference>
<dbReference type="GO" id="GO:0030145">
    <property type="term" value="F:manganese ion binding"/>
    <property type="evidence" value="ECO:0007669"/>
    <property type="project" value="InterPro"/>
</dbReference>
<dbReference type="Proteomes" id="UP000615234">
    <property type="component" value="Unassembled WGS sequence"/>
</dbReference>
<dbReference type="SUPFAM" id="SSF89550">
    <property type="entry name" value="PHP domain-like"/>
    <property type="match status" value="1"/>
</dbReference>
<dbReference type="GO" id="GO:0004725">
    <property type="term" value="F:protein tyrosine phosphatase activity"/>
    <property type="evidence" value="ECO:0007669"/>
    <property type="project" value="UniProtKB-EC"/>
</dbReference>
<protein>
    <recommendedName>
        <fullName evidence="2">protein-tyrosine-phosphatase</fullName>
        <ecNumber evidence="2">3.1.3.48</ecNumber>
    </recommendedName>
</protein>
<dbReference type="InterPro" id="IPR016195">
    <property type="entry name" value="Pol/histidinol_Pase-like"/>
</dbReference>
<sequence length="238" mass="27298">MEVIDFHSHVLPGIDDGSRNIETSIEMLRLSRNAGVDRMIATPHFYADEDRIEHFLEKREHAYQSLIEAVRTENISDTPQLLLGAEVAFFDGIGDADKVDRLTIQGTELLLLEMPFRTWTDEDLLQVKKLIHERQLRIIIAHLERFMKISGNKPYIKKLMELPVTIQINAESLSDWKQGGMLIRMFQKRQAHILGSDCHGVHHRPPNLMEGRQRLEKKAGADILAEIDAYGCQLLGLR</sequence>
<evidence type="ECO:0000313" key="6">
    <source>
        <dbReference type="EMBL" id="MBC5662951.1"/>
    </source>
</evidence>
<dbReference type="PANTHER" id="PTHR39181">
    <property type="entry name" value="TYROSINE-PROTEIN PHOSPHATASE YWQE"/>
    <property type="match status" value="1"/>
</dbReference>
<gene>
    <name evidence="6" type="ORF">H8S09_08600</name>
</gene>
<organism evidence="6 7">
    <name type="scientific">Coprococcus hominis</name>
    <name type="common">ex Liu et al. 2022</name>
    <dbReference type="NCBI Taxonomy" id="2763039"/>
    <lineage>
        <taxon>Bacteria</taxon>
        <taxon>Bacillati</taxon>
        <taxon>Bacillota</taxon>
        <taxon>Clostridia</taxon>
        <taxon>Lachnospirales</taxon>
        <taxon>Lachnospiraceae</taxon>
        <taxon>Coprococcus</taxon>
    </lineage>
</organism>
<dbReference type="EMBL" id="JACOOX010000004">
    <property type="protein sequence ID" value="MBC5662951.1"/>
    <property type="molecule type" value="Genomic_DNA"/>
</dbReference>
<dbReference type="EC" id="3.1.3.48" evidence="2"/>
<name>A0A8I0DV97_9FIRM</name>
<dbReference type="Pfam" id="PF19567">
    <property type="entry name" value="CpsB_CapC"/>
    <property type="match status" value="1"/>
</dbReference>
<keyword evidence="7" id="KW-1185">Reference proteome</keyword>
<dbReference type="PIRSF" id="PIRSF016557">
    <property type="entry name" value="Caps_synth_CpsB"/>
    <property type="match status" value="1"/>
</dbReference>
<comment type="caution">
    <text evidence="6">The sequence shown here is derived from an EMBL/GenBank/DDBJ whole genome shotgun (WGS) entry which is preliminary data.</text>
</comment>
<evidence type="ECO:0000256" key="4">
    <source>
        <dbReference type="ARBA" id="ARBA00022912"/>
    </source>
</evidence>
<accession>A0A8I0DV97</accession>
<dbReference type="AlphaFoldDB" id="A0A8I0DV97"/>
<evidence type="ECO:0000256" key="3">
    <source>
        <dbReference type="ARBA" id="ARBA00022801"/>
    </source>
</evidence>
<evidence type="ECO:0000313" key="7">
    <source>
        <dbReference type="Proteomes" id="UP000615234"/>
    </source>
</evidence>
<evidence type="ECO:0000256" key="1">
    <source>
        <dbReference type="ARBA" id="ARBA00005750"/>
    </source>
</evidence>